<evidence type="ECO:0000256" key="1">
    <source>
        <dbReference type="ARBA" id="ARBA00022574"/>
    </source>
</evidence>
<name>A0A0A9YI48_LYGHE</name>
<feature type="compositionally biased region" description="Basic residues" evidence="3">
    <location>
        <begin position="85"/>
        <end position="97"/>
    </location>
</feature>
<dbReference type="EMBL" id="GBHO01011745">
    <property type="protein sequence ID" value="JAG31859.1"/>
    <property type="molecule type" value="Transcribed_RNA"/>
</dbReference>
<dbReference type="AlphaFoldDB" id="A0A0A9YI48"/>
<proteinExistence type="predicted"/>
<reference evidence="4" key="2">
    <citation type="submission" date="2014-07" db="EMBL/GenBank/DDBJ databases">
        <authorList>
            <person name="Hull J."/>
        </authorList>
    </citation>
    <scope>NUCLEOTIDE SEQUENCE</scope>
</reference>
<dbReference type="GO" id="GO:0035861">
    <property type="term" value="C:site of double-strand break"/>
    <property type="evidence" value="ECO:0007669"/>
    <property type="project" value="TreeGrafter"/>
</dbReference>
<dbReference type="InterPro" id="IPR051858">
    <property type="entry name" value="WD_repeat_GAD-1"/>
</dbReference>
<gene>
    <name evidence="4" type="ORF">CM83_72909</name>
</gene>
<feature type="region of interest" description="Disordered" evidence="3">
    <location>
        <begin position="157"/>
        <end position="182"/>
    </location>
</feature>
<evidence type="ECO:0000256" key="3">
    <source>
        <dbReference type="SAM" id="MobiDB-lite"/>
    </source>
</evidence>
<protein>
    <submittedName>
        <fullName evidence="4">Uncharacterized protein</fullName>
    </submittedName>
</protein>
<reference evidence="4" key="1">
    <citation type="journal article" date="2014" name="PLoS ONE">
        <title>Transcriptome-Based Identification of ABC Transporters in the Western Tarnished Plant Bug Lygus hesperus.</title>
        <authorList>
            <person name="Hull J.J."/>
            <person name="Chaney K."/>
            <person name="Geib S.M."/>
            <person name="Fabrick J.A."/>
            <person name="Brent C.S."/>
            <person name="Walsh D."/>
            <person name="Lavine L.C."/>
        </authorList>
    </citation>
    <scope>NUCLEOTIDE SEQUENCE</scope>
</reference>
<organism evidence="4">
    <name type="scientific">Lygus hesperus</name>
    <name type="common">Western plant bug</name>
    <dbReference type="NCBI Taxonomy" id="30085"/>
    <lineage>
        <taxon>Eukaryota</taxon>
        <taxon>Metazoa</taxon>
        <taxon>Ecdysozoa</taxon>
        <taxon>Arthropoda</taxon>
        <taxon>Hexapoda</taxon>
        <taxon>Insecta</taxon>
        <taxon>Pterygota</taxon>
        <taxon>Neoptera</taxon>
        <taxon>Paraneoptera</taxon>
        <taxon>Hemiptera</taxon>
        <taxon>Heteroptera</taxon>
        <taxon>Panheteroptera</taxon>
        <taxon>Cimicomorpha</taxon>
        <taxon>Miridae</taxon>
        <taxon>Mirini</taxon>
        <taxon>Lygus</taxon>
    </lineage>
</organism>
<feature type="compositionally biased region" description="Basic and acidic residues" evidence="3">
    <location>
        <begin position="171"/>
        <end position="182"/>
    </location>
</feature>
<dbReference type="PANTHER" id="PTHR16017">
    <property type="entry name" value="GASTRULATION DEFECTIVE PROTEIN 1-RELATED"/>
    <property type="match status" value="1"/>
</dbReference>
<keyword evidence="1" id="KW-0853">WD repeat</keyword>
<evidence type="ECO:0000256" key="2">
    <source>
        <dbReference type="ARBA" id="ARBA00022737"/>
    </source>
</evidence>
<dbReference type="PANTHER" id="PTHR16017:SF0">
    <property type="entry name" value="WD REPEAT-CONTAINING PROTEIN 70"/>
    <property type="match status" value="1"/>
</dbReference>
<feature type="region of interest" description="Disordered" evidence="3">
    <location>
        <begin position="75"/>
        <end position="99"/>
    </location>
</feature>
<accession>A0A0A9YI48</accession>
<keyword evidence="2" id="KW-0677">Repeat</keyword>
<dbReference type="GO" id="GO:0005634">
    <property type="term" value="C:nucleus"/>
    <property type="evidence" value="ECO:0007669"/>
    <property type="project" value="TreeGrafter"/>
</dbReference>
<sequence>MYPGDVVRNYWNTQTCESFTSFSDGTIIGIFNRSGDGGTSVQGNLQRAKSVLGRSQRNAINFVDEVQAFEHSFVPGSDDDPISKNHQHKHKSKHTVKRPPAYREAEYSQTSHLHYYLRDKVQKNQFNVAQDPREALLKYTQDKDSTYYLAAYNKTQPNPIFTNAADSDDDSPVKQREKQPKI</sequence>
<evidence type="ECO:0000313" key="4">
    <source>
        <dbReference type="EMBL" id="JAG31859.1"/>
    </source>
</evidence>